<evidence type="ECO:0000256" key="1">
    <source>
        <dbReference type="ARBA" id="ARBA00022679"/>
    </source>
</evidence>
<sequence length="138" mass="15418">MAIVFTYGSLMCNDIMAAVTGVDLPSDAAVIVNFARYALRGQTFPAMVAEDLARVDGRVYYDVDESALARLDVFEGDYYQRCSVSVNTSNGTRLEAQAYVLRDVHLSLLADWGWDFEHFLAHGKKDFTSRYLGYQGLP</sequence>
<dbReference type="CDD" id="cd06661">
    <property type="entry name" value="GGCT_like"/>
    <property type="match status" value="1"/>
</dbReference>
<dbReference type="InterPro" id="IPR045038">
    <property type="entry name" value="AIG2-like"/>
</dbReference>
<accession>A0ABV3TVG0</accession>
<evidence type="ECO:0000313" key="4">
    <source>
        <dbReference type="EMBL" id="MEX1665613.1"/>
    </source>
</evidence>
<dbReference type="InterPro" id="IPR036568">
    <property type="entry name" value="GGCT-like_sf"/>
</dbReference>
<dbReference type="Pfam" id="PF06094">
    <property type="entry name" value="GGACT"/>
    <property type="match status" value="1"/>
</dbReference>
<dbReference type="EMBL" id="JBFRYB010000001">
    <property type="protein sequence ID" value="MEX1665613.1"/>
    <property type="molecule type" value="Genomic_DNA"/>
</dbReference>
<dbReference type="PANTHER" id="PTHR31544:SF2">
    <property type="entry name" value="AIG2-LIKE PROTEIN D"/>
    <property type="match status" value="1"/>
</dbReference>
<dbReference type="Proteomes" id="UP001557484">
    <property type="component" value="Unassembled WGS sequence"/>
</dbReference>
<organism evidence="4 5">
    <name type="scientific">Zhongshania arctica</name>
    <dbReference type="NCBI Taxonomy" id="3238302"/>
    <lineage>
        <taxon>Bacteria</taxon>
        <taxon>Pseudomonadati</taxon>
        <taxon>Pseudomonadota</taxon>
        <taxon>Gammaproteobacteria</taxon>
        <taxon>Cellvibrionales</taxon>
        <taxon>Spongiibacteraceae</taxon>
        <taxon>Zhongshania</taxon>
    </lineage>
</organism>
<gene>
    <name evidence="4" type="ORF">AB4875_08925</name>
</gene>
<evidence type="ECO:0000256" key="2">
    <source>
        <dbReference type="ARBA" id="ARBA00030602"/>
    </source>
</evidence>
<proteinExistence type="predicted"/>
<feature type="domain" description="Gamma-glutamylcyclotransferase AIG2-like" evidence="3">
    <location>
        <begin position="4"/>
        <end position="103"/>
    </location>
</feature>
<dbReference type="RefSeq" id="WP_368375715.1">
    <property type="nucleotide sequence ID" value="NZ_JBFRYB010000001.1"/>
</dbReference>
<dbReference type="InterPro" id="IPR013024">
    <property type="entry name" value="GGCT-like"/>
</dbReference>
<dbReference type="Gene3D" id="3.10.490.10">
    <property type="entry name" value="Gamma-glutamyl cyclotransferase-like"/>
    <property type="match status" value="1"/>
</dbReference>
<reference evidence="4 5" key="1">
    <citation type="journal article" date="2011" name="Int. J. Syst. Evol. Microbiol.">
        <title>Zhongshania antarctica gen. nov., sp. nov. and Zhongshania guokunii sp. nov., gammaproteobacteria respectively isolated from coastal attached (fast) ice and surface seawater of the Antarctic.</title>
        <authorList>
            <person name="Li H.J."/>
            <person name="Zhang X.Y."/>
            <person name="Chen C.X."/>
            <person name="Zhang Y.J."/>
            <person name="Gao Z.M."/>
            <person name="Yu Y."/>
            <person name="Chen X.L."/>
            <person name="Chen B."/>
            <person name="Zhang Y.Z."/>
        </authorList>
    </citation>
    <scope>NUCLEOTIDE SEQUENCE [LARGE SCALE GENOMIC DNA]</scope>
    <source>
        <strain evidence="4 5">R06B22</strain>
    </source>
</reference>
<keyword evidence="5" id="KW-1185">Reference proteome</keyword>
<keyword evidence="4" id="KW-0012">Acyltransferase</keyword>
<dbReference type="SUPFAM" id="SSF110857">
    <property type="entry name" value="Gamma-glutamyl cyclotransferase-like"/>
    <property type="match status" value="1"/>
</dbReference>
<comment type="caution">
    <text evidence="4">The sequence shown here is derived from an EMBL/GenBank/DDBJ whole genome shotgun (WGS) entry which is preliminary data.</text>
</comment>
<protein>
    <recommendedName>
        <fullName evidence="2">Putative gamma-glutamylcyclotransferase</fullName>
    </recommendedName>
</protein>
<dbReference type="InterPro" id="IPR009288">
    <property type="entry name" value="AIG2-like_dom"/>
</dbReference>
<name>A0ABV3TVG0_9GAMM</name>
<dbReference type="GO" id="GO:0016746">
    <property type="term" value="F:acyltransferase activity"/>
    <property type="evidence" value="ECO:0007669"/>
    <property type="project" value="UniProtKB-KW"/>
</dbReference>
<dbReference type="PANTHER" id="PTHR31544">
    <property type="entry name" value="AIG2-LIKE PROTEIN D"/>
    <property type="match status" value="1"/>
</dbReference>
<evidence type="ECO:0000259" key="3">
    <source>
        <dbReference type="Pfam" id="PF06094"/>
    </source>
</evidence>
<keyword evidence="1 4" id="KW-0808">Transferase</keyword>
<evidence type="ECO:0000313" key="5">
    <source>
        <dbReference type="Proteomes" id="UP001557484"/>
    </source>
</evidence>